<dbReference type="InterPro" id="IPR012853">
    <property type="entry name" value="CPT"/>
</dbReference>
<protein>
    <recommendedName>
        <fullName evidence="5">Chloramphenicol phosphotransferase</fullName>
    </recommendedName>
</protein>
<dbReference type="GO" id="GO:0005524">
    <property type="term" value="F:ATP binding"/>
    <property type="evidence" value="ECO:0007669"/>
    <property type="project" value="InterPro"/>
</dbReference>
<evidence type="ECO:0000256" key="2">
    <source>
        <dbReference type="PIRSR" id="PIRSR007531-2"/>
    </source>
</evidence>
<dbReference type="RefSeq" id="WP_052036241.1">
    <property type="nucleotide sequence ID" value="NZ_JMIR01000013.1"/>
</dbReference>
<keyword evidence="4" id="KW-1185">Reference proteome</keyword>
<dbReference type="InterPro" id="IPR027417">
    <property type="entry name" value="P-loop_NTPase"/>
</dbReference>
<feature type="active site" evidence="1">
    <location>
        <position position="38"/>
    </location>
</feature>
<dbReference type="PIRSF" id="PIRSF007531">
    <property type="entry name" value="CPT"/>
    <property type="match status" value="1"/>
</dbReference>
<dbReference type="OrthoDB" id="9811101at2"/>
<feature type="binding site" evidence="2">
    <location>
        <begin position="11"/>
        <end position="18"/>
    </location>
    <ligand>
        <name>ATP</name>
        <dbReference type="ChEBI" id="CHEBI:30616"/>
    </ligand>
</feature>
<evidence type="ECO:0000313" key="3">
    <source>
        <dbReference type="EMBL" id="KEO83242.1"/>
    </source>
</evidence>
<evidence type="ECO:0000256" key="1">
    <source>
        <dbReference type="PIRSR" id="PIRSR007531-1"/>
    </source>
</evidence>
<dbReference type="EMBL" id="JMIR01000013">
    <property type="protein sequence ID" value="KEO83242.1"/>
    <property type="molecule type" value="Genomic_DNA"/>
</dbReference>
<name>A0A074MBC7_9BACL</name>
<proteinExistence type="predicted"/>
<gene>
    <name evidence="3" type="ORF">EL26_11160</name>
</gene>
<evidence type="ECO:0008006" key="5">
    <source>
        <dbReference type="Google" id="ProtNLM"/>
    </source>
</evidence>
<comment type="caution">
    <text evidence="3">The sequence shown here is derived from an EMBL/GenBank/DDBJ whole genome shotgun (WGS) entry which is preliminary data.</text>
</comment>
<dbReference type="Proteomes" id="UP000027931">
    <property type="component" value="Unassembled WGS sequence"/>
</dbReference>
<evidence type="ECO:0000313" key="4">
    <source>
        <dbReference type="Proteomes" id="UP000027931"/>
    </source>
</evidence>
<dbReference type="Gene3D" id="3.40.50.300">
    <property type="entry name" value="P-loop containing nucleotide triphosphate hydrolases"/>
    <property type="match status" value="1"/>
</dbReference>
<accession>A0A074MBC7</accession>
<sequence>MARGTILLLNGTSSAGKSSLAKHLQNLNEEPYYHMQADQFWDMAPERACDQDIPLDERRPLILALHENFHQCVAAVSDMGRPVIVDHVFEGKSWLVDAVHRLADYPVVFVGVHCPVEELERRERERGDRIIGLAKYQMDIVHQHAVYDLEVNTHTETIAECAAKIMEFVHSGREGVGVKKTLQALQQTLQA</sequence>
<reference evidence="3 4" key="1">
    <citation type="journal article" date="2013" name="Int. J. Syst. Evol. Microbiol.">
        <title>Tumebacillus flagellatus sp. nov., an alpha-amylase/pullulanase-producing bacterium isolated from cassava wastewater.</title>
        <authorList>
            <person name="Wang Q."/>
            <person name="Xie N."/>
            <person name="Qin Y."/>
            <person name="Shen N."/>
            <person name="Zhu J."/>
            <person name="Mi H."/>
            <person name="Huang R."/>
        </authorList>
    </citation>
    <scope>NUCLEOTIDE SEQUENCE [LARGE SCALE GENOMIC DNA]</scope>
    <source>
        <strain evidence="3 4">GST4</strain>
    </source>
</reference>
<organism evidence="3 4">
    <name type="scientific">Tumebacillus flagellatus</name>
    <dbReference type="NCBI Taxonomy" id="1157490"/>
    <lineage>
        <taxon>Bacteria</taxon>
        <taxon>Bacillati</taxon>
        <taxon>Bacillota</taxon>
        <taxon>Bacilli</taxon>
        <taxon>Bacillales</taxon>
        <taxon>Alicyclobacillaceae</taxon>
        <taxon>Tumebacillus</taxon>
    </lineage>
</organism>
<dbReference type="eggNOG" id="COG3896">
    <property type="taxonomic scope" value="Bacteria"/>
</dbReference>
<dbReference type="SUPFAM" id="SSF52540">
    <property type="entry name" value="P-loop containing nucleoside triphosphate hydrolases"/>
    <property type="match status" value="1"/>
</dbReference>
<dbReference type="AlphaFoldDB" id="A0A074MBC7"/>
<dbReference type="Pfam" id="PF07931">
    <property type="entry name" value="CPT"/>
    <property type="match status" value="1"/>
</dbReference>
<dbReference type="GO" id="GO:0016740">
    <property type="term" value="F:transferase activity"/>
    <property type="evidence" value="ECO:0007669"/>
    <property type="project" value="InterPro"/>
</dbReference>